<dbReference type="EMBL" id="GL883122">
    <property type="protein sequence ID" value="EGG03752.1"/>
    <property type="molecule type" value="Genomic_DNA"/>
</dbReference>
<evidence type="ECO:0000313" key="3">
    <source>
        <dbReference type="Proteomes" id="UP000001072"/>
    </source>
</evidence>
<dbReference type="HOGENOM" id="CLU_042688_2_2_1"/>
<comment type="similarity">
    <text evidence="1">Belongs to the asaB hydroxylase/desaturase family.</text>
</comment>
<sequence>MLTSVCQKLIIFISLYRSFISSTIISKRELKDPRTVLGEVLSFKANEAYNFYDEDYKSTHQVPFRDLRTLTEIPDFETYGFTYVTKRHVEGIETLKQLSDQHGAALKADSVKLVKDLTGATSAVSYSNQFRHHTKRFSSQTLPMIHSDLSTAGAKFMKGHLQERFLKSEDPIEQEFGEHLSRGGEDVVIFNVWRPIQKVKDNPLGLCKWDSVSKEDQLNWKIRPDRQSNSIQVWDYKPTQQWFYLSEQEPHEVYVFIQHDSRAEDGHGISVPHASFRFEEDYKNQPKRMSFESRIIAIVPKKDNN</sequence>
<dbReference type="GeneID" id="18923607"/>
<reference evidence="3" key="1">
    <citation type="journal article" date="2011" name="Proc. Natl. Acad. Sci. U.S.A.">
        <title>Obligate biotrophy features unraveled by the genomic analysis of rust fungi.</title>
        <authorList>
            <person name="Duplessis S."/>
            <person name="Cuomo C.A."/>
            <person name="Lin Y.-C."/>
            <person name="Aerts A."/>
            <person name="Tisserant E."/>
            <person name="Veneault-Fourrey C."/>
            <person name="Joly D.L."/>
            <person name="Hacquard S."/>
            <person name="Amselem J."/>
            <person name="Cantarel B.L."/>
            <person name="Chiu R."/>
            <person name="Coutinho P.M."/>
            <person name="Feau N."/>
            <person name="Field M."/>
            <person name="Frey P."/>
            <person name="Gelhaye E."/>
            <person name="Goldberg J."/>
            <person name="Grabherr M.G."/>
            <person name="Kodira C.D."/>
            <person name="Kohler A."/>
            <person name="Kuees U."/>
            <person name="Lindquist E.A."/>
            <person name="Lucas S.M."/>
            <person name="Mago R."/>
            <person name="Mauceli E."/>
            <person name="Morin E."/>
            <person name="Murat C."/>
            <person name="Pangilinan J.L."/>
            <person name="Park R."/>
            <person name="Pearson M."/>
            <person name="Quesneville H."/>
            <person name="Rouhier N."/>
            <person name="Sakthikumar S."/>
            <person name="Salamov A.A."/>
            <person name="Schmutz J."/>
            <person name="Selles B."/>
            <person name="Shapiro H."/>
            <person name="Tanguay P."/>
            <person name="Tuskan G.A."/>
            <person name="Henrissat B."/>
            <person name="Van de Peer Y."/>
            <person name="Rouze P."/>
            <person name="Ellis J.G."/>
            <person name="Dodds P.N."/>
            <person name="Schein J.E."/>
            <person name="Zhong S."/>
            <person name="Hamelin R.C."/>
            <person name="Grigoriev I.V."/>
            <person name="Szabo L.J."/>
            <person name="Martin F."/>
        </authorList>
    </citation>
    <scope>NUCLEOTIDE SEQUENCE [LARGE SCALE GENOMIC DNA]</scope>
    <source>
        <strain evidence="3">98AG31 / pathotype 3-4-7</strain>
    </source>
</reference>
<dbReference type="KEGG" id="mlr:MELLADRAFT_108937"/>
<accession>F4RUT3</accession>
<dbReference type="InParanoid" id="F4RUT3"/>
<dbReference type="AlphaFoldDB" id="F4RUT3"/>
<protein>
    <submittedName>
        <fullName evidence="2">Uncharacterized protein</fullName>
    </submittedName>
</protein>
<dbReference type="PANTHER" id="PTHR34598:SF3">
    <property type="entry name" value="OXIDOREDUCTASE AN1597"/>
    <property type="match status" value="1"/>
</dbReference>
<dbReference type="NCBIfam" id="NF041278">
    <property type="entry name" value="CmcJ_NvfI_EfuI"/>
    <property type="match status" value="1"/>
</dbReference>
<dbReference type="VEuPathDB" id="FungiDB:MELLADRAFT_108937"/>
<dbReference type="eggNOG" id="ENOG502S9MZ">
    <property type="taxonomic scope" value="Eukaryota"/>
</dbReference>
<organism evidence="3">
    <name type="scientific">Melampsora larici-populina (strain 98AG31 / pathotype 3-4-7)</name>
    <name type="common">Poplar leaf rust fungus</name>
    <dbReference type="NCBI Taxonomy" id="747676"/>
    <lineage>
        <taxon>Eukaryota</taxon>
        <taxon>Fungi</taxon>
        <taxon>Dikarya</taxon>
        <taxon>Basidiomycota</taxon>
        <taxon>Pucciniomycotina</taxon>
        <taxon>Pucciniomycetes</taxon>
        <taxon>Pucciniales</taxon>
        <taxon>Melampsoraceae</taxon>
        <taxon>Melampsora</taxon>
    </lineage>
</organism>
<keyword evidence="3" id="KW-1185">Reference proteome</keyword>
<name>F4RUT3_MELLP</name>
<dbReference type="PANTHER" id="PTHR34598">
    <property type="entry name" value="BLL6449 PROTEIN"/>
    <property type="match status" value="1"/>
</dbReference>
<gene>
    <name evidence="2" type="ORF">MELLADRAFT_108937</name>
</gene>
<proteinExistence type="inferred from homology"/>
<dbReference type="GO" id="GO:0016491">
    <property type="term" value="F:oxidoreductase activity"/>
    <property type="evidence" value="ECO:0007669"/>
    <property type="project" value="InterPro"/>
</dbReference>
<dbReference type="Proteomes" id="UP000001072">
    <property type="component" value="Unassembled WGS sequence"/>
</dbReference>
<dbReference type="RefSeq" id="XP_007412866.1">
    <property type="nucleotide sequence ID" value="XM_007412804.1"/>
</dbReference>
<evidence type="ECO:0000256" key="1">
    <source>
        <dbReference type="ARBA" id="ARBA00023604"/>
    </source>
</evidence>
<dbReference type="InterPro" id="IPR044053">
    <property type="entry name" value="AsaB-like"/>
</dbReference>
<dbReference type="OrthoDB" id="412788at2759"/>
<evidence type="ECO:0000313" key="2">
    <source>
        <dbReference type="EMBL" id="EGG03752.1"/>
    </source>
</evidence>